<organism evidence="4 5">
    <name type="scientific">Parasponia andersonii</name>
    <name type="common">Sponia andersonii</name>
    <dbReference type="NCBI Taxonomy" id="3476"/>
    <lineage>
        <taxon>Eukaryota</taxon>
        <taxon>Viridiplantae</taxon>
        <taxon>Streptophyta</taxon>
        <taxon>Embryophyta</taxon>
        <taxon>Tracheophyta</taxon>
        <taxon>Spermatophyta</taxon>
        <taxon>Magnoliopsida</taxon>
        <taxon>eudicotyledons</taxon>
        <taxon>Gunneridae</taxon>
        <taxon>Pentapetalae</taxon>
        <taxon>rosids</taxon>
        <taxon>fabids</taxon>
        <taxon>Rosales</taxon>
        <taxon>Cannabaceae</taxon>
        <taxon>Parasponia</taxon>
    </lineage>
</organism>
<dbReference type="Pfam" id="PF25019">
    <property type="entry name" value="LRR_R13L1-DRL21"/>
    <property type="match status" value="1"/>
</dbReference>
<keyword evidence="5" id="KW-1185">Reference proteome</keyword>
<evidence type="ECO:0000313" key="5">
    <source>
        <dbReference type="Proteomes" id="UP000237105"/>
    </source>
</evidence>
<evidence type="ECO:0000259" key="3">
    <source>
        <dbReference type="Pfam" id="PF25019"/>
    </source>
</evidence>
<keyword evidence="1" id="KW-0677">Repeat</keyword>
<reference evidence="5" key="1">
    <citation type="submission" date="2016-06" db="EMBL/GenBank/DDBJ databases">
        <title>Parallel loss of symbiosis genes in relatives of nitrogen-fixing non-legume Parasponia.</title>
        <authorList>
            <person name="Van Velzen R."/>
            <person name="Holmer R."/>
            <person name="Bu F."/>
            <person name="Rutten L."/>
            <person name="Van Zeijl A."/>
            <person name="Liu W."/>
            <person name="Santuari L."/>
            <person name="Cao Q."/>
            <person name="Sharma T."/>
            <person name="Shen D."/>
            <person name="Roswanjaya Y."/>
            <person name="Wardhani T."/>
            <person name="Kalhor M.S."/>
            <person name="Jansen J."/>
            <person name="Van den Hoogen J."/>
            <person name="Gungor B."/>
            <person name="Hartog M."/>
            <person name="Hontelez J."/>
            <person name="Verver J."/>
            <person name="Yang W.-C."/>
            <person name="Schijlen E."/>
            <person name="Repin R."/>
            <person name="Schilthuizen M."/>
            <person name="Schranz E."/>
            <person name="Heidstra R."/>
            <person name="Miyata K."/>
            <person name="Fedorova E."/>
            <person name="Kohlen W."/>
            <person name="Bisseling T."/>
            <person name="Smit S."/>
            <person name="Geurts R."/>
        </authorList>
    </citation>
    <scope>NUCLEOTIDE SEQUENCE [LARGE SCALE GENOMIC DNA]</scope>
    <source>
        <strain evidence="5">cv. WU1-14</strain>
    </source>
</reference>
<dbReference type="InterPro" id="IPR056789">
    <property type="entry name" value="LRR_R13L1-DRL21"/>
</dbReference>
<dbReference type="Gene3D" id="3.80.10.10">
    <property type="entry name" value="Ribonuclease Inhibitor"/>
    <property type="match status" value="2"/>
</dbReference>
<dbReference type="SUPFAM" id="SSF52058">
    <property type="entry name" value="L domain-like"/>
    <property type="match status" value="1"/>
</dbReference>
<accession>A0A2P5DM30</accession>
<dbReference type="PANTHER" id="PTHR47186">
    <property type="entry name" value="LEUCINE-RICH REPEAT-CONTAINING PROTEIN 57"/>
    <property type="match status" value="1"/>
</dbReference>
<dbReference type="Pfam" id="PF23559">
    <property type="entry name" value="WHD_DRP"/>
    <property type="match status" value="1"/>
</dbReference>
<gene>
    <name evidence="4" type="ORF">PanWU01x14_051700</name>
</gene>
<evidence type="ECO:0000313" key="4">
    <source>
        <dbReference type="EMBL" id="PON74338.1"/>
    </source>
</evidence>
<dbReference type="EMBL" id="JXTB01000029">
    <property type="protein sequence ID" value="PON74338.1"/>
    <property type="molecule type" value="Genomic_DNA"/>
</dbReference>
<dbReference type="InterPro" id="IPR032675">
    <property type="entry name" value="LRR_dom_sf"/>
</dbReference>
<proteinExistence type="predicted"/>
<dbReference type="PANTHER" id="PTHR47186:SF42">
    <property type="entry name" value="DISEASE RESISTANCE RPP13-LIKE PROTEIN 1"/>
    <property type="match status" value="1"/>
</dbReference>
<sequence length="582" mass="66364">MSEDLLHSTSRKRMEEYGEECFQDLISRSFFQPSGKEFVMHDLLHDLAIYVFGDFFLEMDDSNFSKCAHKIRYLSYRGSARDPKKFEALSKAKGLRTFLSHRPWSLHMDHLLEPLLHAGSCLRVLALCDYNVTKLPDSIGDLKYLRYLELDYCTELKTIPETICNLYNLKTLMLRHCIRLTRLPTNIGNLSNLQHLLLPPTLEELPLQIGKLTGLQTLNTFIVGEKNMSGGLKQLKELQNLHGTLHIWGLENVAGVEDGLEAVLKDKKFLTDLSLSWKEYADYLQKEKDVLDALEPHATLTELSISYYPGTSFPNWVGDQLFSNIVKVTLYKCRNCSVLPPLGQLSSLKDLRIVRFLGVKEINSEFYYAGGGSPAAGIKPFRSLESLRFEDLSKLKKWSFMEGKVEDGVFPRLKELRLRWCTRLKSLPGYFPSLRLLDIEDCEQILPLLPRGQQMDVAFPSLNTINIFSADGEELLVEGGLPTSLKEVRLKSCHNLTTLDEEAFQCLTSLEKLDISHCFNIRCLPRGLPTSLSDLSIKYCDLLTPRLHRETGVDWPIIAQIPSINILGDGYSYTTDERNLRL</sequence>
<comment type="caution">
    <text evidence="4">The sequence shown here is derived from an EMBL/GenBank/DDBJ whole genome shotgun (WGS) entry which is preliminary data.</text>
</comment>
<evidence type="ECO:0000256" key="1">
    <source>
        <dbReference type="ARBA" id="ARBA00022737"/>
    </source>
</evidence>
<evidence type="ECO:0000259" key="2">
    <source>
        <dbReference type="Pfam" id="PF23559"/>
    </source>
</evidence>
<dbReference type="OrthoDB" id="37484at2759"/>
<dbReference type="AlphaFoldDB" id="A0A2P5DM30"/>
<name>A0A2P5DM30_PARAD</name>
<feature type="domain" description="R13L1/DRL21-like LRR repeat region" evidence="3">
    <location>
        <begin position="232"/>
        <end position="355"/>
    </location>
</feature>
<dbReference type="InterPro" id="IPR058922">
    <property type="entry name" value="WHD_DRP"/>
</dbReference>
<feature type="domain" description="Disease resistance protein winged helix" evidence="2">
    <location>
        <begin position="1"/>
        <end position="48"/>
    </location>
</feature>
<protein>
    <submittedName>
        <fullName evidence="4">LRR domain containing protein</fullName>
    </submittedName>
</protein>
<dbReference type="Proteomes" id="UP000237105">
    <property type="component" value="Unassembled WGS sequence"/>
</dbReference>